<name>A0ABW4JFI4_9BACL</name>
<dbReference type="EMBL" id="JBHUCX010000013">
    <property type="protein sequence ID" value="MFD1673807.1"/>
    <property type="molecule type" value="Genomic_DNA"/>
</dbReference>
<comment type="caution">
    <text evidence="1">The sequence shown here is derived from an EMBL/GenBank/DDBJ whole genome shotgun (WGS) entry which is preliminary data.</text>
</comment>
<accession>A0ABW4JFI4</accession>
<organism evidence="1 2">
    <name type="scientific">Alicyclobacillus fodiniaquatilis</name>
    <dbReference type="NCBI Taxonomy" id="1661150"/>
    <lineage>
        <taxon>Bacteria</taxon>
        <taxon>Bacillati</taxon>
        <taxon>Bacillota</taxon>
        <taxon>Bacilli</taxon>
        <taxon>Bacillales</taxon>
        <taxon>Alicyclobacillaceae</taxon>
        <taxon>Alicyclobacillus</taxon>
    </lineage>
</organism>
<dbReference type="Pfam" id="PF17784">
    <property type="entry name" value="Sulfotransfer_4"/>
    <property type="match status" value="1"/>
</dbReference>
<sequence>MGLKIIGAGIPRTGTRSLEKALKHLLGGRIYTMSSIPGHPFNLGDDWNMALKGQSPDWDKVFNEFVATVSFPGALFWRELTEAYPDALVVLSVRDTDEWWHSIDETLLRFDRDVIPSLTDGRGIVDLYERFAGTANYDGPEIMKAAYERHNDTVRQNVSSNRLLEWQPTEGWAPICQALDLPVPNIPFPWVNRRAEWTRNIYGSTNM</sequence>
<reference evidence="2" key="1">
    <citation type="journal article" date="2019" name="Int. J. Syst. Evol. Microbiol.">
        <title>The Global Catalogue of Microorganisms (GCM) 10K type strain sequencing project: providing services to taxonomists for standard genome sequencing and annotation.</title>
        <authorList>
            <consortium name="The Broad Institute Genomics Platform"/>
            <consortium name="The Broad Institute Genome Sequencing Center for Infectious Disease"/>
            <person name="Wu L."/>
            <person name="Ma J."/>
        </authorList>
    </citation>
    <scope>NUCLEOTIDE SEQUENCE [LARGE SCALE GENOMIC DNA]</scope>
    <source>
        <strain evidence="2">CGMCC 1.12286</strain>
    </source>
</reference>
<dbReference type="RefSeq" id="WP_377941354.1">
    <property type="nucleotide sequence ID" value="NZ_JBHUCX010000013.1"/>
</dbReference>
<proteinExistence type="predicted"/>
<keyword evidence="2" id="KW-1185">Reference proteome</keyword>
<dbReference type="PANTHER" id="PTHR36978:SF4">
    <property type="entry name" value="P-LOOP CONTAINING NUCLEOSIDE TRIPHOSPHATE HYDROLASE PROTEIN"/>
    <property type="match status" value="1"/>
</dbReference>
<dbReference type="InterPro" id="IPR027417">
    <property type="entry name" value="P-loop_NTPase"/>
</dbReference>
<keyword evidence="1" id="KW-0808">Transferase</keyword>
<dbReference type="PANTHER" id="PTHR36978">
    <property type="entry name" value="P-LOOP CONTAINING NUCLEOTIDE TRIPHOSPHATE HYDROLASE"/>
    <property type="match status" value="1"/>
</dbReference>
<dbReference type="InterPro" id="IPR040632">
    <property type="entry name" value="Sulfotransfer_4"/>
</dbReference>
<evidence type="ECO:0000313" key="2">
    <source>
        <dbReference type="Proteomes" id="UP001597079"/>
    </source>
</evidence>
<protein>
    <submittedName>
        <fullName evidence="1">Sulfotransferase family protein</fullName>
        <ecNumber evidence="1">2.8.2.-</ecNumber>
    </submittedName>
</protein>
<dbReference type="GO" id="GO:0016740">
    <property type="term" value="F:transferase activity"/>
    <property type="evidence" value="ECO:0007669"/>
    <property type="project" value="UniProtKB-KW"/>
</dbReference>
<dbReference type="SUPFAM" id="SSF52540">
    <property type="entry name" value="P-loop containing nucleoside triphosphate hydrolases"/>
    <property type="match status" value="1"/>
</dbReference>
<dbReference type="Gene3D" id="3.40.50.300">
    <property type="entry name" value="P-loop containing nucleotide triphosphate hydrolases"/>
    <property type="match status" value="1"/>
</dbReference>
<gene>
    <name evidence="1" type="ORF">ACFSB2_03670</name>
</gene>
<evidence type="ECO:0000313" key="1">
    <source>
        <dbReference type="EMBL" id="MFD1673807.1"/>
    </source>
</evidence>
<dbReference type="Proteomes" id="UP001597079">
    <property type="component" value="Unassembled WGS sequence"/>
</dbReference>
<dbReference type="EC" id="2.8.2.-" evidence="1"/>